<dbReference type="OrthoDB" id="413361at2759"/>
<dbReference type="CDD" id="cd09272">
    <property type="entry name" value="RNase_HI_RT_Ty1"/>
    <property type="match status" value="1"/>
</dbReference>
<dbReference type="EMBL" id="AVOT02004259">
    <property type="protein sequence ID" value="MBW0475846.1"/>
    <property type="molecule type" value="Genomic_DNA"/>
</dbReference>
<dbReference type="SUPFAM" id="SSF56672">
    <property type="entry name" value="DNA/RNA polymerases"/>
    <property type="match status" value="1"/>
</dbReference>
<dbReference type="AlphaFoldDB" id="A0A9Q3C055"/>
<dbReference type="PANTHER" id="PTHR11439">
    <property type="entry name" value="GAG-POL-RELATED RETROTRANSPOSON"/>
    <property type="match status" value="1"/>
</dbReference>
<evidence type="ECO:0000313" key="3">
    <source>
        <dbReference type="Proteomes" id="UP000765509"/>
    </source>
</evidence>
<dbReference type="Pfam" id="PF07727">
    <property type="entry name" value="RVT_2"/>
    <property type="match status" value="1"/>
</dbReference>
<proteinExistence type="predicted"/>
<gene>
    <name evidence="2" type="ORF">O181_015561</name>
</gene>
<comment type="caution">
    <text evidence="2">The sequence shown here is derived from an EMBL/GenBank/DDBJ whole genome shotgun (WGS) entry which is preliminary data.</text>
</comment>
<reference evidence="2" key="1">
    <citation type="submission" date="2021-03" db="EMBL/GenBank/DDBJ databases">
        <title>Draft genome sequence of rust myrtle Austropuccinia psidii MF-1, a brazilian biotype.</title>
        <authorList>
            <person name="Quecine M.C."/>
            <person name="Pachon D.M.R."/>
            <person name="Bonatelli M.L."/>
            <person name="Correr F.H."/>
            <person name="Franceschini L.M."/>
            <person name="Leite T.F."/>
            <person name="Margarido G.R.A."/>
            <person name="Almeida C.A."/>
            <person name="Ferrarezi J.A."/>
            <person name="Labate C.A."/>
        </authorList>
    </citation>
    <scope>NUCLEOTIDE SEQUENCE</scope>
    <source>
        <strain evidence="2">MF-1</strain>
    </source>
</reference>
<protein>
    <recommendedName>
        <fullName evidence="1">Reverse transcriptase Ty1/copia-type domain-containing protein</fullName>
    </recommendedName>
</protein>
<organism evidence="2 3">
    <name type="scientific">Austropuccinia psidii MF-1</name>
    <dbReference type="NCBI Taxonomy" id="1389203"/>
    <lineage>
        <taxon>Eukaryota</taxon>
        <taxon>Fungi</taxon>
        <taxon>Dikarya</taxon>
        <taxon>Basidiomycota</taxon>
        <taxon>Pucciniomycotina</taxon>
        <taxon>Pucciniomycetes</taxon>
        <taxon>Pucciniales</taxon>
        <taxon>Sphaerophragmiaceae</taxon>
        <taxon>Austropuccinia</taxon>
    </lineage>
</organism>
<evidence type="ECO:0000259" key="1">
    <source>
        <dbReference type="Pfam" id="PF07727"/>
    </source>
</evidence>
<sequence length="451" mass="51444">MESKDKREWMLAINKELLNMENLGVCSIEDSKKNDHMIVMAWVFKVKREYNYEVIEHKARLCAQGFHQIEVLDYLSTFSPTGRLSSLRVLISHAAANGFQFHQMDVKSTFLNAPLDEDLTLKIPDGINEDPNRKVLRLHKAIYGLKQAPLAWRGEKPVCIYVHVDHLAIFRPDLASFKMEIEKAFDMKDLGEAGLLLERYSPVNTPLKPNLKLNIATREEETAFADLNINYQSAIGALNYISTNTRPNITFAVSHLSHFLAKPEIMHWTACVQVLRYLYHTKKLLLHYSKGGKEGIVAYADADWGNSVINRISSSGYIVMVNGHLVSWRTKKQNTVSHSTTEAEYKALTNMTKEVEWLIQLLEEIDLNEGNPTPQLFNDNKGAIDLALSNANHNGFKNNHMDIKYYYIRDLIKNSVINLKYISTNVMAADFLTKSVGKTILLQSQSFHNLK</sequence>
<feature type="domain" description="Reverse transcriptase Ty1/copia-type" evidence="1">
    <location>
        <begin position="30"/>
        <end position="153"/>
    </location>
</feature>
<keyword evidence="3" id="KW-1185">Reference proteome</keyword>
<dbReference type="InterPro" id="IPR013103">
    <property type="entry name" value="RVT_2"/>
</dbReference>
<dbReference type="InterPro" id="IPR043502">
    <property type="entry name" value="DNA/RNA_pol_sf"/>
</dbReference>
<evidence type="ECO:0000313" key="2">
    <source>
        <dbReference type="EMBL" id="MBW0475846.1"/>
    </source>
</evidence>
<dbReference type="PANTHER" id="PTHR11439:SF440">
    <property type="entry name" value="INTEGRASE CATALYTIC DOMAIN-CONTAINING PROTEIN"/>
    <property type="match status" value="1"/>
</dbReference>
<dbReference type="Proteomes" id="UP000765509">
    <property type="component" value="Unassembled WGS sequence"/>
</dbReference>
<name>A0A9Q3C055_9BASI</name>
<accession>A0A9Q3C055</accession>